<dbReference type="OrthoDB" id="9857996at2"/>
<proteinExistence type="predicted"/>
<reference evidence="2 3" key="1">
    <citation type="submission" date="2010-08" db="EMBL/GenBank/DDBJ databases">
        <authorList>
            <consortium name="US DOE Joint Genome Institute (JGI-PGF)"/>
            <person name="Lucas S."/>
            <person name="Copeland A."/>
            <person name="Lapidus A."/>
            <person name="Cheng J.-F."/>
            <person name="Bruce D."/>
            <person name="Goodwin L."/>
            <person name="Pitluck S."/>
            <person name="Land M.L."/>
            <person name="Hauser L."/>
            <person name="Chang Y.-J."/>
            <person name="Anderson I.J."/>
            <person name="Johnson E."/>
            <person name="Mulhopadhyay B."/>
            <person name="Kyrpides N."/>
            <person name="Woyke T.J."/>
        </authorList>
    </citation>
    <scope>NUCLEOTIDE SEQUENCE [LARGE SCALE GENOMIC DNA]</scope>
    <source>
        <strain evidence="2 3">6</strain>
    </source>
</reference>
<feature type="compositionally biased region" description="Low complexity" evidence="1">
    <location>
        <begin position="61"/>
        <end position="73"/>
    </location>
</feature>
<keyword evidence="3" id="KW-1185">Reference proteome</keyword>
<dbReference type="AlphaFoldDB" id="I5AXD9"/>
<evidence type="ECO:0000313" key="3">
    <source>
        <dbReference type="Proteomes" id="UP000005753"/>
    </source>
</evidence>
<evidence type="ECO:0000313" key="2">
    <source>
        <dbReference type="EMBL" id="EIM58462.1"/>
    </source>
</evidence>
<dbReference type="EMBL" id="CM001487">
    <property type="protein sequence ID" value="EIM58462.1"/>
    <property type="molecule type" value="Genomic_DNA"/>
</dbReference>
<gene>
    <name evidence="2" type="ORF">EubceDRAFT1_2761</name>
</gene>
<evidence type="ECO:0000256" key="1">
    <source>
        <dbReference type="SAM" id="MobiDB-lite"/>
    </source>
</evidence>
<feature type="compositionally biased region" description="Basic residues" evidence="1">
    <location>
        <begin position="49"/>
        <end position="59"/>
    </location>
</feature>
<accession>I5AXD9</accession>
<dbReference type="HOGENOM" id="CLU_993041_0_0_9"/>
<feature type="region of interest" description="Disordered" evidence="1">
    <location>
        <begin position="33"/>
        <end position="98"/>
    </location>
</feature>
<reference evidence="2 3" key="2">
    <citation type="submission" date="2012-02" db="EMBL/GenBank/DDBJ databases">
        <title>Improved High-Quality Draft sequence of Eubacterium cellulosolvens 6.</title>
        <authorList>
            <consortium name="US DOE Joint Genome Institute"/>
            <person name="Lucas S."/>
            <person name="Han J."/>
            <person name="Lapidus A."/>
            <person name="Cheng J.-F."/>
            <person name="Goodwin L."/>
            <person name="Pitluck S."/>
            <person name="Peters L."/>
            <person name="Mikhailova N."/>
            <person name="Gu W."/>
            <person name="Detter J.C."/>
            <person name="Han C."/>
            <person name="Tapia R."/>
            <person name="Land M."/>
            <person name="Hauser L."/>
            <person name="Kyrpides N."/>
            <person name="Ivanova N."/>
            <person name="Pagani I."/>
            <person name="Johnson E."/>
            <person name="Mukhopadhyay B."/>
            <person name="Anderson I."/>
            <person name="Woyke T."/>
        </authorList>
    </citation>
    <scope>NUCLEOTIDE SEQUENCE [LARGE SCALE GENOMIC DNA]</scope>
    <source>
        <strain evidence="2 3">6</strain>
    </source>
</reference>
<dbReference type="PROSITE" id="PS51257">
    <property type="entry name" value="PROKAR_LIPOPROTEIN"/>
    <property type="match status" value="1"/>
</dbReference>
<organism evidence="2 3">
    <name type="scientific">Eubacterium cellulosolvens (strain ATCC 43171 / JCM 9499 / 6)</name>
    <name type="common">Cillobacterium cellulosolvens</name>
    <dbReference type="NCBI Taxonomy" id="633697"/>
    <lineage>
        <taxon>Bacteria</taxon>
        <taxon>Bacillati</taxon>
        <taxon>Bacillota</taxon>
        <taxon>Clostridia</taxon>
        <taxon>Eubacteriales</taxon>
        <taxon>Eubacteriaceae</taxon>
        <taxon>Eubacterium</taxon>
    </lineage>
</organism>
<name>I5AXD9_EUBC6</name>
<dbReference type="Proteomes" id="UP000005753">
    <property type="component" value="Chromosome"/>
</dbReference>
<protein>
    <submittedName>
        <fullName evidence="2">Uncharacterized protein</fullName>
    </submittedName>
</protein>
<dbReference type="STRING" id="633697.EubceDRAFT1_2761"/>
<sequence>MKHRRISVLLILVLLLSGCSEKGIISRAYKMEEKTEATVKDSPTPVSSKTKKSGGKKASKSTEAPTATTTPTTAPTPTPTPVPEVEEKETPVENVSYSKEDFENMKGLGFLLCTAYTARNSSLPSGSFVADDEDLYFDREHFSAEAVGAWMQSISTGCPTVLADQSTGSEYRFPLKMVQGYMASMVGWNNEDPFNGTVPLVDGAYEWGAASGAPGWNMNYIGHEVIGTNVVVTAQLIENHAALGLLDKGDYELTLQSDPASRFGFYLVKARRVREGMDEY</sequence>